<reference evidence="1" key="1">
    <citation type="submission" date="2025-08" db="UniProtKB">
        <authorList>
            <consortium name="Ensembl"/>
        </authorList>
    </citation>
    <scope>IDENTIFICATION</scope>
</reference>
<keyword evidence="2" id="KW-1185">Reference proteome</keyword>
<accession>A0A3Q2XN47</accession>
<dbReference type="GeneTree" id="ENSGT01070000253855"/>
<reference evidence="1" key="2">
    <citation type="submission" date="2025-09" db="UniProtKB">
        <authorList>
            <consortium name="Ensembl"/>
        </authorList>
    </citation>
    <scope>IDENTIFICATION</scope>
</reference>
<evidence type="ECO:0000313" key="2">
    <source>
        <dbReference type="Proteomes" id="UP000264820"/>
    </source>
</evidence>
<proteinExistence type="predicted"/>
<dbReference type="OMA" id="TQTTMGF"/>
<dbReference type="AlphaFoldDB" id="A0A3Q2XN47"/>
<sequence length="245" mass="25557">MPGTDAGHLAQTAMGLARQLLGVVAGTFVSVSLGDPDDVDHLVLGEDVGNGDGLLQLLAGPVHLLGDGAAVELHLHQTRFSTHLCVRNDANDLAVLLHGGKVLLQLLLALLILPLLAVLGEGLLLGFVPTSVLVEPPLALVAHVLSKNCLEGAQAAGGPILSARRGSHHRQNTKNKNKTFCGQVDRLARVVLGEALGLTPVTATPLARQEAQRAVARSRKLTVGLRKTKHMCPFIFTASVVSIGG</sequence>
<name>A0A3Q2XN47_HIPCM</name>
<dbReference type="Proteomes" id="UP000264820">
    <property type="component" value="Unplaced"/>
</dbReference>
<organism evidence="1 2">
    <name type="scientific">Hippocampus comes</name>
    <name type="common">Tiger tail seahorse</name>
    <dbReference type="NCBI Taxonomy" id="109280"/>
    <lineage>
        <taxon>Eukaryota</taxon>
        <taxon>Metazoa</taxon>
        <taxon>Chordata</taxon>
        <taxon>Craniata</taxon>
        <taxon>Vertebrata</taxon>
        <taxon>Euteleostomi</taxon>
        <taxon>Actinopterygii</taxon>
        <taxon>Neopterygii</taxon>
        <taxon>Teleostei</taxon>
        <taxon>Neoteleostei</taxon>
        <taxon>Acanthomorphata</taxon>
        <taxon>Syngnathiaria</taxon>
        <taxon>Syngnathiformes</taxon>
        <taxon>Syngnathoidei</taxon>
        <taxon>Syngnathidae</taxon>
        <taxon>Hippocampus</taxon>
    </lineage>
</organism>
<evidence type="ECO:0000313" key="1">
    <source>
        <dbReference type="Ensembl" id="ENSHCOP00000006098.1"/>
    </source>
</evidence>
<protein>
    <submittedName>
        <fullName evidence="1">Uncharacterized protein</fullName>
    </submittedName>
</protein>
<dbReference type="Ensembl" id="ENSHCOT00000004244.1">
    <property type="protein sequence ID" value="ENSHCOP00000006098.1"/>
    <property type="gene ID" value="ENSHCOG00000007833.1"/>
</dbReference>